<evidence type="ECO:0000256" key="1">
    <source>
        <dbReference type="ARBA" id="ARBA00004571"/>
    </source>
</evidence>
<dbReference type="Gene3D" id="2.40.160.60">
    <property type="entry name" value="Outer membrane protein transport protein (OMPP1/FadL/TodX)"/>
    <property type="match status" value="1"/>
</dbReference>
<dbReference type="PANTHER" id="PTHR35093:SF8">
    <property type="entry name" value="OUTER MEMBRANE PROTEIN NMB0088-RELATED"/>
    <property type="match status" value="1"/>
</dbReference>
<dbReference type="InterPro" id="IPR005017">
    <property type="entry name" value="OMPP1/FadL/TodX"/>
</dbReference>
<organism evidence="9 10">
    <name type="scientific">Cellulophaga fucicola</name>
    <dbReference type="NCBI Taxonomy" id="76595"/>
    <lineage>
        <taxon>Bacteria</taxon>
        <taxon>Pseudomonadati</taxon>
        <taxon>Bacteroidota</taxon>
        <taxon>Flavobacteriia</taxon>
        <taxon>Flavobacteriales</taxon>
        <taxon>Flavobacteriaceae</taxon>
        <taxon>Cellulophaga</taxon>
    </lineage>
</organism>
<feature type="chain" id="PRO_5013154088" evidence="8">
    <location>
        <begin position="19"/>
        <end position="499"/>
    </location>
</feature>
<sequence length="499" mass="55198">MKNYIVLAFGLVCSMATAQNINDALLYSQQNTQGTARYQGMSGAFGALGGDLSALNINPAGAAVFNNHLFSATLSNYNKKNSSNYFGTNRESKENYLEINQVGGVMVFKANNSNWKKIAIAANYDLVQNFDNNFTISGNSNQGIDQYFLSYADETPYGPLKVRSGEYLEEAYLDIGNSLGFRDQQAFLGIEGGIISPVSTNDNNNSYVKNADYTTVDQNYFENTTGYNSKFILDFATQYQDNLYLGASLNFHSINYDKYTEFTETGYASGSPISRTTFDNYLHTEGNGFSFALGAIAKVNEFVRIGASYESPTWYRLTDDTAQRISSDLANPDINFINFNIVNLYEEYKIKTPAKATGSLAVIFGKSGLLSLDYGYQDMSNAEIRPTNDPGFASANEDISNELGAVSTLRFGGEYRIDDVSLRAGYRYEQSPYLDEETIGDLNGFSLGFGYSFGPNRIDLAYNRVEQDVNKQLFNTGLNTPAFVNNVNTNITVGYTVNF</sequence>
<comment type="subcellular location">
    <subcellularLocation>
        <location evidence="1">Cell outer membrane</location>
        <topology evidence="1">Multi-pass membrane protein</topology>
    </subcellularLocation>
</comment>
<evidence type="ECO:0000313" key="9">
    <source>
        <dbReference type="EMBL" id="SFW38467.1"/>
    </source>
</evidence>
<dbReference type="GO" id="GO:0015483">
    <property type="term" value="F:long-chain fatty acid transporting porin activity"/>
    <property type="evidence" value="ECO:0007669"/>
    <property type="project" value="TreeGrafter"/>
</dbReference>
<evidence type="ECO:0000256" key="4">
    <source>
        <dbReference type="ARBA" id="ARBA00022692"/>
    </source>
</evidence>
<dbReference type="AlphaFoldDB" id="A0A1K1NTA2"/>
<keyword evidence="3" id="KW-1134">Transmembrane beta strand</keyword>
<dbReference type="STRING" id="76595.SAMN05660313_01347"/>
<comment type="similarity">
    <text evidence="2">Belongs to the OmpP1/FadL family.</text>
</comment>
<evidence type="ECO:0000256" key="5">
    <source>
        <dbReference type="ARBA" id="ARBA00022729"/>
    </source>
</evidence>
<evidence type="ECO:0000256" key="3">
    <source>
        <dbReference type="ARBA" id="ARBA00022452"/>
    </source>
</evidence>
<dbReference type="GO" id="GO:0009279">
    <property type="term" value="C:cell outer membrane"/>
    <property type="evidence" value="ECO:0007669"/>
    <property type="project" value="UniProtKB-SubCell"/>
</dbReference>
<proteinExistence type="inferred from homology"/>
<gene>
    <name evidence="9" type="ORF">SAMN05660313_01347</name>
</gene>
<evidence type="ECO:0000256" key="6">
    <source>
        <dbReference type="ARBA" id="ARBA00023136"/>
    </source>
</evidence>
<keyword evidence="5 8" id="KW-0732">Signal</keyword>
<keyword evidence="10" id="KW-1185">Reference proteome</keyword>
<dbReference type="SUPFAM" id="SSF56935">
    <property type="entry name" value="Porins"/>
    <property type="match status" value="1"/>
</dbReference>
<feature type="signal peptide" evidence="8">
    <location>
        <begin position="1"/>
        <end position="18"/>
    </location>
</feature>
<name>A0A1K1NTA2_9FLAO</name>
<keyword evidence="7" id="KW-0998">Cell outer membrane</keyword>
<dbReference type="EMBL" id="FPIY01000002">
    <property type="protein sequence ID" value="SFW38467.1"/>
    <property type="molecule type" value="Genomic_DNA"/>
</dbReference>
<dbReference type="RefSeq" id="WP_072303032.1">
    <property type="nucleotide sequence ID" value="NZ_FPIY01000002.1"/>
</dbReference>
<keyword evidence="4" id="KW-0812">Transmembrane</keyword>
<dbReference type="OrthoDB" id="9765571at2"/>
<accession>A0A1K1NTA2</accession>
<keyword evidence="6" id="KW-0472">Membrane</keyword>
<dbReference type="Pfam" id="PF03349">
    <property type="entry name" value="Toluene_X"/>
    <property type="match status" value="1"/>
</dbReference>
<protein>
    <submittedName>
        <fullName evidence="9">Outer membrane protein transport protein (OMPP1/FadL/TodX)</fullName>
    </submittedName>
</protein>
<evidence type="ECO:0000256" key="8">
    <source>
        <dbReference type="SAM" id="SignalP"/>
    </source>
</evidence>
<evidence type="ECO:0000256" key="2">
    <source>
        <dbReference type="ARBA" id="ARBA00008163"/>
    </source>
</evidence>
<dbReference type="PANTHER" id="PTHR35093">
    <property type="entry name" value="OUTER MEMBRANE PROTEIN NMB0088-RELATED"/>
    <property type="match status" value="1"/>
</dbReference>
<evidence type="ECO:0000313" key="10">
    <source>
        <dbReference type="Proteomes" id="UP000183257"/>
    </source>
</evidence>
<dbReference type="Proteomes" id="UP000183257">
    <property type="component" value="Unassembled WGS sequence"/>
</dbReference>
<reference evidence="10" key="1">
    <citation type="submission" date="2016-11" db="EMBL/GenBank/DDBJ databases">
        <authorList>
            <person name="Varghese N."/>
            <person name="Submissions S."/>
        </authorList>
    </citation>
    <scope>NUCLEOTIDE SEQUENCE [LARGE SCALE GENOMIC DNA]</scope>
    <source>
        <strain evidence="10">DSM 24786</strain>
    </source>
</reference>
<evidence type="ECO:0000256" key="7">
    <source>
        <dbReference type="ARBA" id="ARBA00023237"/>
    </source>
</evidence>